<comment type="caution">
    <text evidence="1">The sequence shown here is derived from an EMBL/GenBank/DDBJ whole genome shotgun (WGS) entry which is preliminary data.</text>
</comment>
<keyword evidence="2" id="KW-1185">Reference proteome</keyword>
<sequence length="84" mass="9502">MLFPAGKRPDEVRWYRVRHVRAVKRYGAAVLFACVSSIAESQQDLSSGLEFLRSRKGHSIVEIIDDAAKQEIPIDVIKKQLHVA</sequence>
<dbReference type="Proteomes" id="UP000029267">
    <property type="component" value="Unassembled WGS sequence"/>
</dbReference>
<dbReference type="EMBL" id="JPYA02000006">
    <property type="protein sequence ID" value="MEB3752600.1"/>
    <property type="molecule type" value="Genomic_DNA"/>
</dbReference>
<evidence type="ECO:0000313" key="2">
    <source>
        <dbReference type="Proteomes" id="UP000029267"/>
    </source>
</evidence>
<name>A0ABU6BKQ7_9BACL</name>
<proteinExistence type="predicted"/>
<evidence type="ECO:0000313" key="1">
    <source>
        <dbReference type="EMBL" id="MEB3752600.1"/>
    </source>
</evidence>
<protein>
    <submittedName>
        <fullName evidence="1">Uncharacterized protein</fullName>
    </submittedName>
</protein>
<accession>A0ABU6BKQ7</accession>
<organism evidence="1 2">
    <name type="scientific">Geobacillus icigianus</name>
    <dbReference type="NCBI Taxonomy" id="1430331"/>
    <lineage>
        <taxon>Bacteria</taxon>
        <taxon>Bacillati</taxon>
        <taxon>Bacillota</taxon>
        <taxon>Bacilli</taxon>
        <taxon>Bacillales</taxon>
        <taxon>Anoxybacillaceae</taxon>
        <taxon>Geobacillus</taxon>
    </lineage>
</organism>
<gene>
    <name evidence="1" type="ORF">EP10_003515</name>
</gene>
<reference evidence="1 2" key="1">
    <citation type="journal article" date="2014" name="Genome Announc.">
        <title>Draft Genome Sequence of Geobacillus icigianus Strain G1w1T Isolated from Hot Springs in the Valley of Geysers, Kamchatka (Russian Federation).</title>
        <authorList>
            <person name="Bryanskaya A.V."/>
            <person name="Rozanov A.S."/>
            <person name="Logacheva M.D."/>
            <person name="Kotenko A.V."/>
            <person name="Peltek S.E."/>
        </authorList>
    </citation>
    <scope>NUCLEOTIDE SEQUENCE [LARGE SCALE GENOMIC DNA]</scope>
    <source>
        <strain evidence="1 2">G1w1</strain>
    </source>
</reference>